<dbReference type="OrthoDB" id="8048523at2759"/>
<dbReference type="AlphaFoldDB" id="A0A068WPJ0"/>
<reference evidence="1 2" key="1">
    <citation type="journal article" date="2013" name="Nature">
        <title>The genomes of four tapeworm species reveal adaptations to parasitism.</title>
        <authorList>
            <person name="Tsai I.J."/>
            <person name="Zarowiecki M."/>
            <person name="Holroyd N."/>
            <person name="Garciarrubio A."/>
            <person name="Sanchez-Flores A."/>
            <person name="Brooks K.L."/>
            <person name="Tracey A."/>
            <person name="Bobes R.J."/>
            <person name="Fragoso G."/>
            <person name="Sciutto E."/>
            <person name="Aslett M."/>
            <person name="Beasley H."/>
            <person name="Bennett H.M."/>
            <person name="Cai J."/>
            <person name="Camicia F."/>
            <person name="Clark R."/>
            <person name="Cucher M."/>
            <person name="De Silva N."/>
            <person name="Day T.A."/>
            <person name="Deplazes P."/>
            <person name="Estrada K."/>
            <person name="Fernandez C."/>
            <person name="Holland P.W."/>
            <person name="Hou J."/>
            <person name="Hu S."/>
            <person name="Huckvale T."/>
            <person name="Hung S.S."/>
            <person name="Kamenetzky L."/>
            <person name="Keane J.A."/>
            <person name="Kiss F."/>
            <person name="Koziol U."/>
            <person name="Lambert O."/>
            <person name="Liu K."/>
            <person name="Luo X."/>
            <person name="Luo Y."/>
            <person name="Macchiaroli N."/>
            <person name="Nichol S."/>
            <person name="Paps J."/>
            <person name="Parkinson J."/>
            <person name="Pouchkina-Stantcheva N."/>
            <person name="Riddiford N."/>
            <person name="Rosenzvit M."/>
            <person name="Salinas G."/>
            <person name="Wasmuth J.D."/>
            <person name="Zamanian M."/>
            <person name="Zheng Y."/>
            <person name="Cai X."/>
            <person name="Soberon X."/>
            <person name="Olson P.D."/>
            <person name="Laclette J.P."/>
            <person name="Brehm K."/>
            <person name="Berriman M."/>
            <person name="Garciarrubio A."/>
            <person name="Bobes R.J."/>
            <person name="Fragoso G."/>
            <person name="Sanchez-Flores A."/>
            <person name="Estrada K."/>
            <person name="Cevallos M.A."/>
            <person name="Morett E."/>
            <person name="Gonzalez V."/>
            <person name="Portillo T."/>
            <person name="Ochoa-Leyva A."/>
            <person name="Jose M.V."/>
            <person name="Sciutto E."/>
            <person name="Landa A."/>
            <person name="Jimenez L."/>
            <person name="Valdes V."/>
            <person name="Carrero J.C."/>
            <person name="Larralde C."/>
            <person name="Morales-Montor J."/>
            <person name="Limon-Lason J."/>
            <person name="Soberon X."/>
            <person name="Laclette J.P."/>
        </authorList>
    </citation>
    <scope>NUCLEOTIDE SEQUENCE [LARGE SCALE GENOMIC DNA]</scope>
</reference>
<sequence>MASNKSGSSKTARDREAESFLRAEKRISSSLLAVLPATLVGSRVCVTLLDDTRITGLLTLGLFAPDVNCSIVLILAE</sequence>
<evidence type="ECO:0000313" key="3">
    <source>
        <dbReference type="WBParaSite" id="EgrG_000260300"/>
    </source>
</evidence>
<dbReference type="WBParaSite" id="EgrG_000260300">
    <property type="protein sequence ID" value="EgrG_000260300"/>
    <property type="gene ID" value="EgrG_000260300"/>
</dbReference>
<organism evidence="1">
    <name type="scientific">Echinococcus granulosus</name>
    <name type="common">Hydatid tapeworm</name>
    <dbReference type="NCBI Taxonomy" id="6210"/>
    <lineage>
        <taxon>Eukaryota</taxon>
        <taxon>Metazoa</taxon>
        <taxon>Spiralia</taxon>
        <taxon>Lophotrochozoa</taxon>
        <taxon>Platyhelminthes</taxon>
        <taxon>Cestoda</taxon>
        <taxon>Eucestoda</taxon>
        <taxon>Cyclophyllidea</taxon>
        <taxon>Taeniidae</taxon>
        <taxon>Echinococcus</taxon>
        <taxon>Echinococcus granulosus group</taxon>
    </lineage>
</organism>
<accession>A0A068WPJ0</accession>
<protein>
    <submittedName>
        <fullName evidence="1 3">Mername AA168 protein M67 family</fullName>
    </submittedName>
</protein>
<name>A0A068WPJ0_ECHGR</name>
<reference evidence="1" key="2">
    <citation type="submission" date="2014-06" db="EMBL/GenBank/DDBJ databases">
        <authorList>
            <person name="Aslett M."/>
        </authorList>
    </citation>
    <scope>NUCLEOTIDE SEQUENCE</scope>
</reference>
<dbReference type="Proteomes" id="UP000492820">
    <property type="component" value="Unassembled WGS sequence"/>
</dbReference>
<proteinExistence type="predicted"/>
<dbReference type="EMBL" id="LK028580">
    <property type="protein sequence ID" value="CDS20384.1"/>
    <property type="molecule type" value="Genomic_DNA"/>
</dbReference>
<evidence type="ECO:0000313" key="2">
    <source>
        <dbReference type="Proteomes" id="UP000492820"/>
    </source>
</evidence>
<evidence type="ECO:0000313" key="1">
    <source>
        <dbReference type="EMBL" id="CDS20384.1"/>
    </source>
</evidence>
<gene>
    <name evidence="1" type="ORF">EgrG_000260300</name>
</gene>
<reference evidence="3" key="3">
    <citation type="submission" date="2020-10" db="UniProtKB">
        <authorList>
            <consortium name="WormBaseParasite"/>
        </authorList>
    </citation>
    <scope>IDENTIFICATION</scope>
</reference>